<dbReference type="PANTHER" id="PTHR43544:SF7">
    <property type="entry name" value="NADB-LER2"/>
    <property type="match status" value="1"/>
</dbReference>
<dbReference type="OrthoDB" id="9876299at2759"/>
<reference evidence="4 5" key="1">
    <citation type="submission" date="2015-06" db="EMBL/GenBank/DDBJ databases">
        <title>Draft genome of the ant-associated black yeast Phialophora attae CBS 131958.</title>
        <authorList>
            <person name="Moreno L.F."/>
            <person name="Stielow B.J."/>
            <person name="de Hoog S."/>
            <person name="Vicente V.A."/>
            <person name="Weiss V.A."/>
            <person name="de Vries M."/>
            <person name="Cruz L.M."/>
            <person name="Souza E.M."/>
        </authorList>
    </citation>
    <scope>NUCLEOTIDE SEQUENCE [LARGE SCALE GENOMIC DNA]</scope>
    <source>
        <strain evidence="4 5">CBS 131958</strain>
    </source>
</reference>
<evidence type="ECO:0000256" key="2">
    <source>
        <dbReference type="ARBA" id="ARBA00022857"/>
    </source>
</evidence>
<keyword evidence="5" id="KW-1185">Reference proteome</keyword>
<dbReference type="GO" id="GO:0016491">
    <property type="term" value="F:oxidoreductase activity"/>
    <property type="evidence" value="ECO:0007669"/>
    <property type="project" value="UniProtKB-KW"/>
</dbReference>
<dbReference type="EMBL" id="LFJN01000033">
    <property type="protein sequence ID" value="KPI36203.1"/>
    <property type="molecule type" value="Genomic_DNA"/>
</dbReference>
<dbReference type="AlphaFoldDB" id="A0A0N1HMW3"/>
<dbReference type="VEuPathDB" id="FungiDB:AB675_8903"/>
<dbReference type="InterPro" id="IPR002347">
    <property type="entry name" value="SDR_fam"/>
</dbReference>
<accession>A0A0N1HMW3</accession>
<evidence type="ECO:0000313" key="4">
    <source>
        <dbReference type="EMBL" id="KPI36203.1"/>
    </source>
</evidence>
<dbReference type="Pfam" id="PF00106">
    <property type="entry name" value="adh_short"/>
    <property type="match status" value="1"/>
</dbReference>
<comment type="caution">
    <text evidence="4">The sequence shown here is derived from an EMBL/GenBank/DDBJ whole genome shotgun (WGS) entry which is preliminary data.</text>
</comment>
<dbReference type="InterPro" id="IPR020904">
    <property type="entry name" value="Sc_DH/Rdtase_CS"/>
</dbReference>
<name>A0A0N1HMW3_9EURO</name>
<protein>
    <submittedName>
        <fullName evidence="4">Norsolorinic acid keto</fullName>
    </submittedName>
</protein>
<evidence type="ECO:0000256" key="3">
    <source>
        <dbReference type="ARBA" id="ARBA00023002"/>
    </source>
</evidence>
<sequence>MATSILITGSNRGIGKELLRKYLDLPNKIVISGVRDIQHETTNSIRALPVASGSRHIIVKIDSDSLTDAEAAAEELRSQYGVTKLDTIIANAGIGKFARIDQTPISAYVDQMKTNALGPVVLYLAMRSLLLESAKPRFVVISTVLGSIGLQAERPIPDAGYGMSKAAVNFFVSKLHHEESAVTAFPIHPGWVQTPLGNDIAKVIGMKEAAITEEQSAAGVFEQIEKSTREADSGKFIDLNGAPIPW</sequence>
<dbReference type="Gene3D" id="3.40.50.720">
    <property type="entry name" value="NAD(P)-binding Rossmann-like Domain"/>
    <property type="match status" value="1"/>
</dbReference>
<dbReference type="RefSeq" id="XP_017996166.1">
    <property type="nucleotide sequence ID" value="XM_018149390.1"/>
</dbReference>
<evidence type="ECO:0000256" key="1">
    <source>
        <dbReference type="ARBA" id="ARBA00006484"/>
    </source>
</evidence>
<dbReference type="PANTHER" id="PTHR43544">
    <property type="entry name" value="SHORT-CHAIN DEHYDROGENASE/REDUCTASE"/>
    <property type="match status" value="1"/>
</dbReference>
<dbReference type="PROSITE" id="PS00061">
    <property type="entry name" value="ADH_SHORT"/>
    <property type="match status" value="1"/>
</dbReference>
<keyword evidence="3" id="KW-0560">Oxidoreductase</keyword>
<dbReference type="GeneID" id="28741270"/>
<keyword evidence="2" id="KW-0521">NADP</keyword>
<dbReference type="InterPro" id="IPR036291">
    <property type="entry name" value="NAD(P)-bd_dom_sf"/>
</dbReference>
<dbReference type="PRINTS" id="PR00081">
    <property type="entry name" value="GDHRDH"/>
</dbReference>
<comment type="similarity">
    <text evidence="1">Belongs to the short-chain dehydrogenases/reductases (SDR) family.</text>
</comment>
<evidence type="ECO:0000313" key="5">
    <source>
        <dbReference type="Proteomes" id="UP000038010"/>
    </source>
</evidence>
<organism evidence="4 5">
    <name type="scientific">Cyphellophora attinorum</name>
    <dbReference type="NCBI Taxonomy" id="1664694"/>
    <lineage>
        <taxon>Eukaryota</taxon>
        <taxon>Fungi</taxon>
        <taxon>Dikarya</taxon>
        <taxon>Ascomycota</taxon>
        <taxon>Pezizomycotina</taxon>
        <taxon>Eurotiomycetes</taxon>
        <taxon>Chaetothyriomycetidae</taxon>
        <taxon>Chaetothyriales</taxon>
        <taxon>Cyphellophoraceae</taxon>
        <taxon>Cyphellophora</taxon>
    </lineage>
</organism>
<dbReference type="CDD" id="cd05325">
    <property type="entry name" value="carb_red_sniffer_like_SDR_c"/>
    <property type="match status" value="1"/>
</dbReference>
<proteinExistence type="inferred from homology"/>
<dbReference type="InterPro" id="IPR051468">
    <property type="entry name" value="Fungal_SecMetab_SDRs"/>
</dbReference>
<dbReference type="SUPFAM" id="SSF51735">
    <property type="entry name" value="NAD(P)-binding Rossmann-fold domains"/>
    <property type="match status" value="1"/>
</dbReference>
<gene>
    <name evidence="4" type="ORF">AB675_8903</name>
</gene>
<dbReference type="Proteomes" id="UP000038010">
    <property type="component" value="Unassembled WGS sequence"/>
</dbReference>
<dbReference type="GO" id="GO:0005737">
    <property type="term" value="C:cytoplasm"/>
    <property type="evidence" value="ECO:0007669"/>
    <property type="project" value="TreeGrafter"/>
</dbReference>